<dbReference type="InterPro" id="IPR000531">
    <property type="entry name" value="Beta-barrel_TonB"/>
</dbReference>
<evidence type="ECO:0000256" key="5">
    <source>
        <dbReference type="ARBA" id="ARBA00023077"/>
    </source>
</evidence>
<evidence type="ECO:0000259" key="12">
    <source>
        <dbReference type="Pfam" id="PF00593"/>
    </source>
</evidence>
<evidence type="ECO:0000256" key="7">
    <source>
        <dbReference type="ARBA" id="ARBA00023237"/>
    </source>
</evidence>
<dbReference type="SUPFAM" id="SSF49464">
    <property type="entry name" value="Carboxypeptidase regulatory domain-like"/>
    <property type="match status" value="1"/>
</dbReference>
<dbReference type="Pfam" id="PF13715">
    <property type="entry name" value="CarbopepD_reg_2"/>
    <property type="match status" value="1"/>
</dbReference>
<dbReference type="EMBL" id="VYQF01000001">
    <property type="protein sequence ID" value="KAA9040843.1"/>
    <property type="molecule type" value="Genomic_DNA"/>
</dbReference>
<comment type="caution">
    <text evidence="14">The sequence shown here is derived from an EMBL/GenBank/DDBJ whole genome shotgun (WGS) entry which is preliminary data.</text>
</comment>
<dbReference type="InterPro" id="IPR039426">
    <property type="entry name" value="TonB-dep_rcpt-like"/>
</dbReference>
<keyword evidence="7 8" id="KW-0998">Cell outer membrane</keyword>
<keyword evidence="3 8" id="KW-1134">Transmembrane beta strand</keyword>
<dbReference type="GO" id="GO:0009279">
    <property type="term" value="C:cell outer membrane"/>
    <property type="evidence" value="ECO:0007669"/>
    <property type="project" value="UniProtKB-SubCell"/>
</dbReference>
<keyword evidence="2 8" id="KW-0813">Transport</keyword>
<keyword evidence="11" id="KW-0732">Signal</keyword>
<comment type="subcellular location">
    <subcellularLocation>
        <location evidence="1 8">Cell outer membrane</location>
        <topology evidence="1 8">Multi-pass membrane protein</topology>
    </subcellularLocation>
</comment>
<dbReference type="Gene3D" id="2.40.170.20">
    <property type="entry name" value="TonB-dependent receptor, beta-barrel domain"/>
    <property type="match status" value="1"/>
</dbReference>
<feature type="region of interest" description="Disordered" evidence="10">
    <location>
        <begin position="524"/>
        <end position="547"/>
    </location>
</feature>
<feature type="chain" id="PRO_5023862474" evidence="11">
    <location>
        <begin position="25"/>
        <end position="904"/>
    </location>
</feature>
<dbReference type="Pfam" id="PF07715">
    <property type="entry name" value="Plug"/>
    <property type="match status" value="1"/>
</dbReference>
<dbReference type="Pfam" id="PF00593">
    <property type="entry name" value="TonB_dep_Rec_b-barrel"/>
    <property type="match status" value="1"/>
</dbReference>
<evidence type="ECO:0000256" key="10">
    <source>
        <dbReference type="SAM" id="MobiDB-lite"/>
    </source>
</evidence>
<dbReference type="SUPFAM" id="SSF56935">
    <property type="entry name" value="Porins"/>
    <property type="match status" value="1"/>
</dbReference>
<keyword evidence="6 8" id="KW-0472">Membrane</keyword>
<evidence type="ECO:0000256" key="3">
    <source>
        <dbReference type="ARBA" id="ARBA00022452"/>
    </source>
</evidence>
<keyword evidence="14" id="KW-0675">Receptor</keyword>
<feature type="domain" description="TonB-dependent receptor plug" evidence="13">
    <location>
        <begin position="122"/>
        <end position="239"/>
    </location>
</feature>
<dbReference type="AlphaFoldDB" id="A0A5J5IKD7"/>
<protein>
    <submittedName>
        <fullName evidence="14">TonB-dependent receptor</fullName>
    </submittedName>
</protein>
<feature type="compositionally biased region" description="Low complexity" evidence="10">
    <location>
        <begin position="534"/>
        <end position="545"/>
    </location>
</feature>
<dbReference type="RefSeq" id="WP_150412931.1">
    <property type="nucleotide sequence ID" value="NZ_VYQF01000001.1"/>
</dbReference>
<comment type="similarity">
    <text evidence="8 9">Belongs to the TonB-dependent receptor family.</text>
</comment>
<evidence type="ECO:0000256" key="4">
    <source>
        <dbReference type="ARBA" id="ARBA00022692"/>
    </source>
</evidence>
<keyword evidence="15" id="KW-1185">Reference proteome</keyword>
<feature type="domain" description="TonB-dependent receptor-like beta-barrel" evidence="12">
    <location>
        <begin position="386"/>
        <end position="861"/>
    </location>
</feature>
<evidence type="ECO:0000256" key="2">
    <source>
        <dbReference type="ARBA" id="ARBA00022448"/>
    </source>
</evidence>
<accession>A0A5J5IKD7</accession>
<proteinExistence type="inferred from homology"/>
<dbReference type="Proteomes" id="UP000326903">
    <property type="component" value="Unassembled WGS sequence"/>
</dbReference>
<dbReference type="InterPro" id="IPR036942">
    <property type="entry name" value="Beta-barrel_TonB_sf"/>
</dbReference>
<organism evidence="14 15">
    <name type="scientific">Ginsengibacter hankyongi</name>
    <dbReference type="NCBI Taxonomy" id="2607284"/>
    <lineage>
        <taxon>Bacteria</taxon>
        <taxon>Pseudomonadati</taxon>
        <taxon>Bacteroidota</taxon>
        <taxon>Chitinophagia</taxon>
        <taxon>Chitinophagales</taxon>
        <taxon>Chitinophagaceae</taxon>
        <taxon>Ginsengibacter</taxon>
    </lineage>
</organism>
<name>A0A5J5IKD7_9BACT</name>
<gene>
    <name evidence="14" type="ORF">FW778_02030</name>
</gene>
<reference evidence="14 15" key="1">
    <citation type="submission" date="2019-09" db="EMBL/GenBank/DDBJ databases">
        <title>Draft genome sequence of Ginsengibacter sp. BR5-29.</title>
        <authorList>
            <person name="Im W.-T."/>
        </authorList>
    </citation>
    <scope>NUCLEOTIDE SEQUENCE [LARGE SCALE GENOMIC DNA]</scope>
    <source>
        <strain evidence="14 15">BR5-29</strain>
    </source>
</reference>
<evidence type="ECO:0000313" key="15">
    <source>
        <dbReference type="Proteomes" id="UP000326903"/>
    </source>
</evidence>
<evidence type="ECO:0000259" key="13">
    <source>
        <dbReference type="Pfam" id="PF07715"/>
    </source>
</evidence>
<evidence type="ECO:0000256" key="11">
    <source>
        <dbReference type="SAM" id="SignalP"/>
    </source>
</evidence>
<evidence type="ECO:0000256" key="8">
    <source>
        <dbReference type="PROSITE-ProRule" id="PRU01360"/>
    </source>
</evidence>
<keyword evidence="5 9" id="KW-0798">TonB box</keyword>
<dbReference type="InterPro" id="IPR037066">
    <property type="entry name" value="Plug_dom_sf"/>
</dbReference>
<dbReference type="PANTHER" id="PTHR47234">
    <property type="match status" value="1"/>
</dbReference>
<dbReference type="Gene3D" id="2.60.40.1120">
    <property type="entry name" value="Carboxypeptidase-like, regulatory domain"/>
    <property type="match status" value="1"/>
</dbReference>
<dbReference type="Gene3D" id="2.170.130.10">
    <property type="entry name" value="TonB-dependent receptor, plug domain"/>
    <property type="match status" value="1"/>
</dbReference>
<keyword evidence="4 8" id="KW-0812">Transmembrane</keyword>
<feature type="signal peptide" evidence="11">
    <location>
        <begin position="1"/>
        <end position="24"/>
    </location>
</feature>
<evidence type="ECO:0000256" key="1">
    <source>
        <dbReference type="ARBA" id="ARBA00004571"/>
    </source>
</evidence>
<sequence length="904" mass="99189">MKKSWSQIVNLSTVFTLLSFFVAAQNGIVKGTVKGSENVLQAATVSLGNKTILTDSSGKFYFSIQPGNYKLIITYTGYKKIVQRVNVFAANTQIFAFSMTPNDQLGEVVVLGSRSLVQRSNLNTPVAVDVFSASKLVQTGQQGLIQMLNYLVPSFNANPQVLIEPVTLRGLDPDHVLILVNGIRYHNTARLNNGTPNTNLGRGSVVNDLNSIPFSAIEKVEILRDGASAQYGSDAIAGVINIRLKESTGKTSIRLHTGQFYAGDGLKFSFGFNQGILIGKSRPAGRQGFLNYSADFRHQGATSRGGVYKGTVYKDYPSGSTGADSARIKTEDDSIILARGINRKVFSSFDGISQLNSSGVLLNGGYPISNCAQLFWTSTVNYRQSSLTGSYRFPKDSGQVNAVLYPDGFKPLPKTTNWDVTVIAGIKGDTKNSWHWEISSSFGDNSSSSYVSNTNNASQYGLGKNAPTAFYLGKLIYKQYINNVSFTKDLAKKEGSIKSCNLGIGAEWRFENYQQKEGDEASWKNYDTTGRTQGGSQPSIGSGSPENVVDKNRTVSGAYIDLEVETNKHFLFDLAGRYEYYSDFGGNIAGKLAVRYKISEQFSLRGAVGNGFRAPSMQQRFFAETQSFRGTALTGGIFSNNSNVTKAFGIPSLQAERSVNLDGGFTSKLSRNISLTVDAYWIQITNRVVLSGVFRKRNPDVAAILANYPNIDLVQFYVNAINTRTHGIDAVLNGNWNIHKATLGIMLAANFNRNAIFGRIKTTGKIFDTSRYTNTLFGIEEKTTLEKDQPREKIILSATVNKGKFGFIFRNNLFGKTANTQIDTDTNDTLYEFFSSKILTDISISYTPKSWLTITVGANNIFDVYPDRLKNYGNTNEGISIYSNGASPFGYNGGYYFVSMAFNF</sequence>
<evidence type="ECO:0000313" key="14">
    <source>
        <dbReference type="EMBL" id="KAA9040843.1"/>
    </source>
</evidence>
<dbReference type="InterPro" id="IPR008969">
    <property type="entry name" value="CarboxyPept-like_regulatory"/>
</dbReference>
<dbReference type="PANTHER" id="PTHR47234:SF3">
    <property type="entry name" value="SECRETIN_TONB SHORT N-TERMINAL DOMAIN-CONTAINING PROTEIN"/>
    <property type="match status" value="1"/>
</dbReference>
<evidence type="ECO:0000256" key="6">
    <source>
        <dbReference type="ARBA" id="ARBA00023136"/>
    </source>
</evidence>
<dbReference type="InterPro" id="IPR012910">
    <property type="entry name" value="Plug_dom"/>
</dbReference>
<evidence type="ECO:0000256" key="9">
    <source>
        <dbReference type="RuleBase" id="RU003357"/>
    </source>
</evidence>
<dbReference type="PROSITE" id="PS52016">
    <property type="entry name" value="TONB_DEPENDENT_REC_3"/>
    <property type="match status" value="1"/>
</dbReference>